<dbReference type="InterPro" id="IPR039420">
    <property type="entry name" value="WalR-like"/>
</dbReference>
<dbReference type="SUPFAM" id="SSF52172">
    <property type="entry name" value="CheY-like"/>
    <property type="match status" value="1"/>
</dbReference>
<evidence type="ECO:0000256" key="5">
    <source>
        <dbReference type="PROSITE-ProRule" id="PRU01091"/>
    </source>
</evidence>
<name>A0ABQ5QA08_9BACT</name>
<dbReference type="SUPFAM" id="SSF46894">
    <property type="entry name" value="C-terminal effector domain of the bipartite response regulators"/>
    <property type="match status" value="1"/>
</dbReference>
<dbReference type="PANTHER" id="PTHR48111:SF67">
    <property type="entry name" value="TRANSCRIPTIONAL REGULATORY PROTEIN TCTD"/>
    <property type="match status" value="1"/>
</dbReference>
<feature type="DNA-binding region" description="OmpR/PhoB-type" evidence="5">
    <location>
        <begin position="128"/>
        <end position="222"/>
    </location>
</feature>
<dbReference type="InterPro" id="IPR001789">
    <property type="entry name" value="Sig_transdc_resp-reg_receiver"/>
</dbReference>
<keyword evidence="1" id="KW-0805">Transcription regulation</keyword>
<dbReference type="Gene3D" id="6.10.250.690">
    <property type="match status" value="1"/>
</dbReference>
<feature type="domain" description="Response regulatory" evidence="6">
    <location>
        <begin position="6"/>
        <end position="120"/>
    </location>
</feature>
<evidence type="ECO:0000313" key="9">
    <source>
        <dbReference type="Proteomes" id="UP001165069"/>
    </source>
</evidence>
<dbReference type="InterPro" id="IPR011006">
    <property type="entry name" value="CheY-like_superfamily"/>
</dbReference>
<evidence type="ECO:0000313" key="8">
    <source>
        <dbReference type="EMBL" id="GLH71513.1"/>
    </source>
</evidence>
<dbReference type="Gene3D" id="3.40.50.2300">
    <property type="match status" value="1"/>
</dbReference>
<protein>
    <submittedName>
        <fullName evidence="8">DNA-binding response regulator</fullName>
    </submittedName>
</protein>
<dbReference type="PROSITE" id="PS50110">
    <property type="entry name" value="RESPONSE_REGULATORY"/>
    <property type="match status" value="1"/>
</dbReference>
<gene>
    <name evidence="8" type="ORF">GETHLI_00150</name>
</gene>
<dbReference type="PROSITE" id="PS51755">
    <property type="entry name" value="OMPR_PHOB"/>
    <property type="match status" value="1"/>
</dbReference>
<feature type="domain" description="OmpR/PhoB-type" evidence="7">
    <location>
        <begin position="128"/>
        <end position="222"/>
    </location>
</feature>
<dbReference type="Pfam" id="PF00072">
    <property type="entry name" value="Response_reg"/>
    <property type="match status" value="1"/>
</dbReference>
<evidence type="ECO:0000256" key="4">
    <source>
        <dbReference type="PROSITE-ProRule" id="PRU00169"/>
    </source>
</evidence>
<proteinExistence type="predicted"/>
<dbReference type="EMBL" id="BSDE01000001">
    <property type="protein sequence ID" value="GLH71513.1"/>
    <property type="molecule type" value="Genomic_DNA"/>
</dbReference>
<dbReference type="SMART" id="SM00448">
    <property type="entry name" value="REC"/>
    <property type="match status" value="1"/>
</dbReference>
<dbReference type="CDD" id="cd00383">
    <property type="entry name" value="trans_reg_C"/>
    <property type="match status" value="1"/>
</dbReference>
<dbReference type="PANTHER" id="PTHR48111">
    <property type="entry name" value="REGULATOR OF RPOS"/>
    <property type="match status" value="1"/>
</dbReference>
<evidence type="ECO:0000256" key="2">
    <source>
        <dbReference type="ARBA" id="ARBA00023125"/>
    </source>
</evidence>
<dbReference type="SMART" id="SM00862">
    <property type="entry name" value="Trans_reg_C"/>
    <property type="match status" value="1"/>
</dbReference>
<dbReference type="InterPro" id="IPR001867">
    <property type="entry name" value="OmpR/PhoB-type_DNA-bd"/>
</dbReference>
<dbReference type="Proteomes" id="UP001165069">
    <property type="component" value="Unassembled WGS sequence"/>
</dbReference>
<dbReference type="Gene3D" id="1.10.10.10">
    <property type="entry name" value="Winged helix-like DNA-binding domain superfamily/Winged helix DNA-binding domain"/>
    <property type="match status" value="1"/>
</dbReference>
<keyword evidence="3" id="KW-0804">Transcription</keyword>
<organism evidence="8 9">
    <name type="scientific">Geothrix limicola</name>
    <dbReference type="NCBI Taxonomy" id="2927978"/>
    <lineage>
        <taxon>Bacteria</taxon>
        <taxon>Pseudomonadati</taxon>
        <taxon>Acidobacteriota</taxon>
        <taxon>Holophagae</taxon>
        <taxon>Holophagales</taxon>
        <taxon>Holophagaceae</taxon>
        <taxon>Geothrix</taxon>
    </lineage>
</organism>
<accession>A0ABQ5QA08</accession>
<evidence type="ECO:0000256" key="1">
    <source>
        <dbReference type="ARBA" id="ARBA00023015"/>
    </source>
</evidence>
<evidence type="ECO:0000259" key="7">
    <source>
        <dbReference type="PROSITE" id="PS51755"/>
    </source>
</evidence>
<evidence type="ECO:0000259" key="6">
    <source>
        <dbReference type="PROSITE" id="PS50110"/>
    </source>
</evidence>
<feature type="modified residue" description="4-aspartylphosphate" evidence="4">
    <location>
        <position position="55"/>
    </location>
</feature>
<dbReference type="InterPro" id="IPR036388">
    <property type="entry name" value="WH-like_DNA-bd_sf"/>
</dbReference>
<comment type="caution">
    <text evidence="8">The sequence shown here is derived from an EMBL/GenBank/DDBJ whole genome shotgun (WGS) entry which is preliminary data.</text>
</comment>
<sequence length="223" mass="24967">MSADIRILLVEDDDQLGAALSRSLIQAGFEVAWVRGAQDGDLHLRTRTYDALLLDLGLPDGSGLRILRAMRRRDDRTPVIILTARDGIEDRVLGLDEGADDYLVKPFAVPELHSRIRALVRRSAGFAARQWVLGDLVLEPELQAANLKGEPVILSPREFQVLYLLARSAGRVVSRAQLEEGIFDLGEEPESNTIEVHIHRLRRKLGHRRIRTIRGLGYLLESA</sequence>
<keyword evidence="9" id="KW-1185">Reference proteome</keyword>
<reference evidence="8 9" key="1">
    <citation type="journal article" date="2023" name="Antonie Van Leeuwenhoek">
        <title>Mesoterricola silvestris gen. nov., sp. nov., Mesoterricola sediminis sp. nov., Geothrix oryzae sp. nov., Geothrix edaphica sp. nov., Geothrix rubra sp. nov., and Geothrix limicola sp. nov., six novel members of Acidobacteriota isolated from soils.</title>
        <authorList>
            <person name="Itoh H."/>
            <person name="Sugisawa Y."/>
            <person name="Mise K."/>
            <person name="Xu Z."/>
            <person name="Kuniyasu M."/>
            <person name="Ushijima N."/>
            <person name="Kawano K."/>
            <person name="Kobayashi E."/>
            <person name="Shiratori Y."/>
            <person name="Masuda Y."/>
            <person name="Senoo K."/>
        </authorList>
    </citation>
    <scope>NUCLEOTIDE SEQUENCE [LARGE SCALE GENOMIC DNA]</scope>
    <source>
        <strain evidence="8 9">Red804</strain>
    </source>
</reference>
<evidence type="ECO:0000256" key="3">
    <source>
        <dbReference type="ARBA" id="ARBA00023163"/>
    </source>
</evidence>
<keyword evidence="4" id="KW-0597">Phosphoprotein</keyword>
<keyword evidence="2 5" id="KW-0238">DNA-binding</keyword>
<dbReference type="Pfam" id="PF00486">
    <property type="entry name" value="Trans_reg_C"/>
    <property type="match status" value="1"/>
</dbReference>
<dbReference type="InterPro" id="IPR016032">
    <property type="entry name" value="Sig_transdc_resp-reg_C-effctor"/>
</dbReference>
<dbReference type="GO" id="GO:0003677">
    <property type="term" value="F:DNA binding"/>
    <property type="evidence" value="ECO:0007669"/>
    <property type="project" value="UniProtKB-KW"/>
</dbReference>